<dbReference type="STRING" id="797210.Halxa_3148"/>
<dbReference type="Proteomes" id="UP000006794">
    <property type="component" value="Chromosome"/>
</dbReference>
<dbReference type="RefSeq" id="WP_013880651.1">
    <property type="nucleotide sequence ID" value="NC_015666.1"/>
</dbReference>
<dbReference type="SUPFAM" id="SSF55729">
    <property type="entry name" value="Acyl-CoA N-acyltransferases (Nat)"/>
    <property type="match status" value="1"/>
</dbReference>
<dbReference type="Gene3D" id="3.40.630.30">
    <property type="match status" value="1"/>
</dbReference>
<dbReference type="eggNOG" id="arCOG00826">
    <property type="taxonomic scope" value="Archaea"/>
</dbReference>
<dbReference type="GO" id="GO:0016747">
    <property type="term" value="F:acyltransferase activity, transferring groups other than amino-acyl groups"/>
    <property type="evidence" value="ECO:0007669"/>
    <property type="project" value="InterPro"/>
</dbReference>
<protein>
    <submittedName>
        <fullName evidence="5">GCN5-related N-acetyltransferase</fullName>
    </submittedName>
</protein>
<evidence type="ECO:0000313" key="6">
    <source>
        <dbReference type="Proteomes" id="UP000006794"/>
    </source>
</evidence>
<dbReference type="InterPro" id="IPR016181">
    <property type="entry name" value="Acyl_CoA_acyltransferase"/>
</dbReference>
<dbReference type="KEGG" id="hxa:Halxa_3148"/>
<organism evidence="5 6">
    <name type="scientific">Halopiger xanaduensis (strain DSM 18323 / JCM 14033 / SH-6)</name>
    <dbReference type="NCBI Taxonomy" id="797210"/>
    <lineage>
        <taxon>Archaea</taxon>
        <taxon>Methanobacteriati</taxon>
        <taxon>Methanobacteriota</taxon>
        <taxon>Stenosarchaea group</taxon>
        <taxon>Halobacteria</taxon>
        <taxon>Halobacteriales</taxon>
        <taxon>Natrialbaceae</taxon>
        <taxon>Halopiger</taxon>
    </lineage>
</organism>
<evidence type="ECO:0000259" key="4">
    <source>
        <dbReference type="PROSITE" id="PS51186"/>
    </source>
</evidence>
<dbReference type="InterPro" id="IPR050832">
    <property type="entry name" value="Bact_Acetyltransf"/>
</dbReference>
<keyword evidence="6" id="KW-1185">Reference proteome</keyword>
<dbReference type="InterPro" id="IPR000182">
    <property type="entry name" value="GNAT_dom"/>
</dbReference>
<dbReference type="CDD" id="cd04301">
    <property type="entry name" value="NAT_SF"/>
    <property type="match status" value="1"/>
</dbReference>
<accession>F8D6M1</accession>
<gene>
    <name evidence="5" type="ordered locus">Halxa_3148</name>
</gene>
<feature type="domain" description="N-acetyltransferase" evidence="4">
    <location>
        <begin position="5"/>
        <end position="165"/>
    </location>
</feature>
<keyword evidence="1 5" id="KW-0808">Transferase</keyword>
<name>F8D6M1_HALXS</name>
<proteinExistence type="predicted"/>
<dbReference type="HOGENOM" id="CLU_105299_0_0_2"/>
<dbReference type="AlphaFoldDB" id="F8D6M1"/>
<dbReference type="GeneID" id="10798098"/>
<feature type="region of interest" description="Disordered" evidence="3">
    <location>
        <begin position="157"/>
        <end position="176"/>
    </location>
</feature>
<dbReference type="PANTHER" id="PTHR43877">
    <property type="entry name" value="AMINOALKYLPHOSPHONATE N-ACETYLTRANSFERASE-RELATED-RELATED"/>
    <property type="match status" value="1"/>
</dbReference>
<dbReference type="Pfam" id="PF00583">
    <property type="entry name" value="Acetyltransf_1"/>
    <property type="match status" value="1"/>
</dbReference>
<reference evidence="5 6" key="1">
    <citation type="journal article" date="2012" name="Stand. Genomic Sci.">
        <title>Complete genome sequence of Halopiger xanaduensis type strain (SH-6(T)).</title>
        <authorList>
            <person name="Anderson I."/>
            <person name="Tindall B.J."/>
            <person name="Rohde M."/>
            <person name="Lucas S."/>
            <person name="Han J."/>
            <person name="Lapidus A."/>
            <person name="Cheng J.F."/>
            <person name="Goodwin L."/>
            <person name="Pitluck S."/>
            <person name="Peters L."/>
            <person name="Pati A."/>
            <person name="Mikhailova N."/>
            <person name="Pagani I."/>
            <person name="Teshima H."/>
            <person name="Han C."/>
            <person name="Tapia R."/>
            <person name="Land M."/>
            <person name="Woyke T."/>
            <person name="Klenk H.P."/>
            <person name="Kyrpides N."/>
            <person name="Ivanova N."/>
        </authorList>
    </citation>
    <scope>NUCLEOTIDE SEQUENCE [LARGE SCALE GENOMIC DNA]</scope>
    <source>
        <strain evidence="6">DSM 18323 / JCM 14033 / SH-6</strain>
    </source>
</reference>
<evidence type="ECO:0000313" key="5">
    <source>
        <dbReference type="EMBL" id="AEH37761.1"/>
    </source>
</evidence>
<dbReference type="EMBL" id="CP002839">
    <property type="protein sequence ID" value="AEH37761.1"/>
    <property type="molecule type" value="Genomic_DNA"/>
</dbReference>
<sequence length="176" mass="19343">MSADVTIEPATSDDVEAVAELWVRLARGQRAYDSYVRADANRNRMRETLAAHQATDGLLVARAGADDTLVGFVSFSLEHGTLELDATRGTISNIYVEPTHRGRGIGAALLEAAEDALADRGAEVVILEVMADNEAARRFYREQGFDAFRVTMERSLADRDEQAVQSENDTHSKEDE</sequence>
<keyword evidence="2" id="KW-0012">Acyltransferase</keyword>
<evidence type="ECO:0000256" key="1">
    <source>
        <dbReference type="ARBA" id="ARBA00022679"/>
    </source>
</evidence>
<evidence type="ECO:0000256" key="2">
    <source>
        <dbReference type="ARBA" id="ARBA00023315"/>
    </source>
</evidence>
<evidence type="ECO:0000256" key="3">
    <source>
        <dbReference type="SAM" id="MobiDB-lite"/>
    </source>
</evidence>
<dbReference type="PROSITE" id="PS51186">
    <property type="entry name" value="GNAT"/>
    <property type="match status" value="1"/>
</dbReference>
<dbReference type="OrthoDB" id="38613at2157"/>